<keyword evidence="3" id="KW-1185">Reference proteome</keyword>
<proteinExistence type="predicted"/>
<protein>
    <submittedName>
        <fullName evidence="2">Uncharacterized protein</fullName>
    </submittedName>
</protein>
<dbReference type="RefSeq" id="XP_033603469.1">
    <property type="nucleotide sequence ID" value="XM_033740150.1"/>
</dbReference>
<evidence type="ECO:0000256" key="1">
    <source>
        <dbReference type="SAM" id="MobiDB-lite"/>
    </source>
</evidence>
<feature type="compositionally biased region" description="Basic and acidic residues" evidence="1">
    <location>
        <begin position="146"/>
        <end position="155"/>
    </location>
</feature>
<dbReference type="GeneID" id="54481204"/>
<sequence length="171" mass="19288">MGMGWGNCDLTMAKSIELHGVVAHRWLLSARTWQIDHEPSLVHRHHRRKVCKAHLPVPMTSKSRSCRNRPNATNHGITTHKTLQKCCDCNLTLPISSHRDNQISPSHAALTTHQDSRVHVPSRLPSPKPIRQAPRPRHRLLLHQQNSDDKSDLRLKTKSKSLGGAAPQSLH</sequence>
<dbReference type="EMBL" id="ML996567">
    <property type="protein sequence ID" value="KAF2761018.1"/>
    <property type="molecule type" value="Genomic_DNA"/>
</dbReference>
<evidence type="ECO:0000313" key="3">
    <source>
        <dbReference type="Proteomes" id="UP000799437"/>
    </source>
</evidence>
<dbReference type="Proteomes" id="UP000799437">
    <property type="component" value="Unassembled WGS sequence"/>
</dbReference>
<reference evidence="2" key="1">
    <citation type="journal article" date="2020" name="Stud. Mycol.">
        <title>101 Dothideomycetes genomes: a test case for predicting lifestyles and emergence of pathogens.</title>
        <authorList>
            <person name="Haridas S."/>
            <person name="Albert R."/>
            <person name="Binder M."/>
            <person name="Bloem J."/>
            <person name="Labutti K."/>
            <person name="Salamov A."/>
            <person name="Andreopoulos B."/>
            <person name="Baker S."/>
            <person name="Barry K."/>
            <person name="Bills G."/>
            <person name="Bluhm B."/>
            <person name="Cannon C."/>
            <person name="Castanera R."/>
            <person name="Culley D."/>
            <person name="Daum C."/>
            <person name="Ezra D."/>
            <person name="Gonzalez J."/>
            <person name="Henrissat B."/>
            <person name="Kuo A."/>
            <person name="Liang C."/>
            <person name="Lipzen A."/>
            <person name="Lutzoni F."/>
            <person name="Magnuson J."/>
            <person name="Mondo S."/>
            <person name="Nolan M."/>
            <person name="Ohm R."/>
            <person name="Pangilinan J."/>
            <person name="Park H.-J."/>
            <person name="Ramirez L."/>
            <person name="Alfaro M."/>
            <person name="Sun H."/>
            <person name="Tritt A."/>
            <person name="Yoshinaga Y."/>
            <person name="Zwiers L.-H."/>
            <person name="Turgeon B."/>
            <person name="Goodwin S."/>
            <person name="Spatafora J."/>
            <person name="Crous P."/>
            <person name="Grigoriev I."/>
        </authorList>
    </citation>
    <scope>NUCLEOTIDE SEQUENCE</scope>
    <source>
        <strain evidence="2">CBS 121739</strain>
    </source>
</reference>
<name>A0A6A6WDX5_9PEZI</name>
<gene>
    <name evidence="2" type="ORF">EJ05DRAFT_250243</name>
</gene>
<feature type="region of interest" description="Disordered" evidence="1">
    <location>
        <begin position="109"/>
        <end position="171"/>
    </location>
</feature>
<dbReference type="AlphaFoldDB" id="A0A6A6WDX5"/>
<evidence type="ECO:0000313" key="2">
    <source>
        <dbReference type="EMBL" id="KAF2761018.1"/>
    </source>
</evidence>
<organism evidence="2 3">
    <name type="scientific">Pseudovirgaria hyperparasitica</name>
    <dbReference type="NCBI Taxonomy" id="470096"/>
    <lineage>
        <taxon>Eukaryota</taxon>
        <taxon>Fungi</taxon>
        <taxon>Dikarya</taxon>
        <taxon>Ascomycota</taxon>
        <taxon>Pezizomycotina</taxon>
        <taxon>Dothideomycetes</taxon>
        <taxon>Dothideomycetes incertae sedis</taxon>
        <taxon>Acrospermales</taxon>
        <taxon>Acrospermaceae</taxon>
        <taxon>Pseudovirgaria</taxon>
    </lineage>
</organism>
<accession>A0A6A6WDX5</accession>